<comment type="catalytic activity">
    <reaction evidence="1">
        <text>ATP + protein L-histidine = ADP + protein N-phospho-L-histidine.</text>
        <dbReference type="EC" id="2.7.13.3"/>
    </reaction>
</comment>
<evidence type="ECO:0000259" key="16">
    <source>
        <dbReference type="PROSITE" id="PS50110"/>
    </source>
</evidence>
<dbReference type="InterPro" id="IPR036641">
    <property type="entry name" value="HPT_dom_sf"/>
</dbReference>
<keyword evidence="11" id="KW-0472">Membrane</keyword>
<dbReference type="SUPFAM" id="SSF53850">
    <property type="entry name" value="Periplasmic binding protein-like II"/>
    <property type="match status" value="1"/>
</dbReference>
<dbReference type="GO" id="GO:0005524">
    <property type="term" value="F:ATP binding"/>
    <property type="evidence" value="ECO:0007669"/>
    <property type="project" value="UniProtKB-KW"/>
</dbReference>
<dbReference type="InterPro" id="IPR005467">
    <property type="entry name" value="His_kinase_dom"/>
</dbReference>
<dbReference type="InterPro" id="IPR001638">
    <property type="entry name" value="Solute-binding_3/MltF_N"/>
</dbReference>
<dbReference type="KEGG" id="phv:HU739_007590"/>
<evidence type="ECO:0000256" key="6">
    <source>
        <dbReference type="ARBA" id="ARBA00022692"/>
    </source>
</evidence>
<keyword evidence="8" id="KW-0067">ATP-binding</keyword>
<dbReference type="SUPFAM" id="SSF47384">
    <property type="entry name" value="Homodimeric domain of signal transducing histidine kinase"/>
    <property type="match status" value="1"/>
</dbReference>
<dbReference type="InterPro" id="IPR004358">
    <property type="entry name" value="Sig_transdc_His_kin-like_C"/>
</dbReference>
<proteinExistence type="predicted"/>
<dbReference type="PANTHER" id="PTHR45339">
    <property type="entry name" value="HYBRID SIGNAL TRANSDUCTION HISTIDINE KINASE J"/>
    <property type="match status" value="1"/>
</dbReference>
<evidence type="ECO:0000256" key="8">
    <source>
        <dbReference type="ARBA" id="ARBA00022840"/>
    </source>
</evidence>
<evidence type="ECO:0000256" key="2">
    <source>
        <dbReference type="ARBA" id="ARBA00004651"/>
    </source>
</evidence>
<dbReference type="CDD" id="cd01007">
    <property type="entry name" value="PBP2_BvgS_HisK_like"/>
    <property type="match status" value="1"/>
</dbReference>
<dbReference type="Gene3D" id="3.30.565.10">
    <property type="entry name" value="Histidine kinase-like ATPase, C-terminal domain"/>
    <property type="match status" value="1"/>
</dbReference>
<dbReference type="SMART" id="SM00448">
    <property type="entry name" value="REC"/>
    <property type="match status" value="1"/>
</dbReference>
<feature type="chain" id="PRO_5039140198" description="histidine kinase" evidence="14">
    <location>
        <begin position="23"/>
        <end position="805"/>
    </location>
</feature>
<dbReference type="Pfam" id="PF00072">
    <property type="entry name" value="Response_reg"/>
    <property type="match status" value="1"/>
</dbReference>
<evidence type="ECO:0000256" key="11">
    <source>
        <dbReference type="ARBA" id="ARBA00023136"/>
    </source>
</evidence>
<evidence type="ECO:0000256" key="9">
    <source>
        <dbReference type="ARBA" id="ARBA00022989"/>
    </source>
</evidence>
<dbReference type="SMART" id="SM00062">
    <property type="entry name" value="PBPb"/>
    <property type="match status" value="1"/>
</dbReference>
<evidence type="ECO:0000256" key="7">
    <source>
        <dbReference type="ARBA" id="ARBA00022741"/>
    </source>
</evidence>
<dbReference type="CDD" id="cd00082">
    <property type="entry name" value="HisKA"/>
    <property type="match status" value="1"/>
</dbReference>
<dbReference type="EMBL" id="CP077091">
    <property type="protein sequence ID" value="QXI18853.1"/>
    <property type="molecule type" value="Genomic_DNA"/>
</dbReference>
<dbReference type="PANTHER" id="PTHR45339:SF1">
    <property type="entry name" value="HYBRID SIGNAL TRANSDUCTION HISTIDINE KINASE J"/>
    <property type="match status" value="1"/>
</dbReference>
<keyword evidence="6" id="KW-0812">Transmembrane</keyword>
<evidence type="ECO:0000259" key="17">
    <source>
        <dbReference type="PROSITE" id="PS50894"/>
    </source>
</evidence>
<keyword evidence="14" id="KW-0732">Signal</keyword>
<protein>
    <recommendedName>
        <fullName evidence="3">histidine kinase</fullName>
        <ecNumber evidence="3">2.7.13.3</ecNumber>
    </recommendedName>
</protein>
<feature type="domain" description="HPt" evidence="17">
    <location>
        <begin position="708"/>
        <end position="805"/>
    </location>
</feature>
<dbReference type="Pfam" id="PF02518">
    <property type="entry name" value="HATPase_c"/>
    <property type="match status" value="1"/>
</dbReference>
<keyword evidence="5 13" id="KW-0597">Phosphoprotein</keyword>
<dbReference type="EC" id="2.7.13.3" evidence="3"/>
<dbReference type="Pfam" id="PF01627">
    <property type="entry name" value="Hpt"/>
    <property type="match status" value="1"/>
</dbReference>
<organism evidence="18 19">
    <name type="scientific">Pseudomonas hamedanensis</name>
    <dbReference type="NCBI Taxonomy" id="2745504"/>
    <lineage>
        <taxon>Bacteria</taxon>
        <taxon>Pseudomonadati</taxon>
        <taxon>Pseudomonadota</taxon>
        <taxon>Gammaproteobacteria</taxon>
        <taxon>Pseudomonadales</taxon>
        <taxon>Pseudomonadaceae</taxon>
        <taxon>Pseudomonas</taxon>
    </lineage>
</organism>
<evidence type="ECO:0000256" key="10">
    <source>
        <dbReference type="ARBA" id="ARBA00023012"/>
    </source>
</evidence>
<feature type="modified residue" description="4-aspartylphosphate" evidence="13">
    <location>
        <position position="626"/>
    </location>
</feature>
<dbReference type="GO" id="GO:0000155">
    <property type="term" value="F:phosphorelay sensor kinase activity"/>
    <property type="evidence" value="ECO:0007669"/>
    <property type="project" value="InterPro"/>
</dbReference>
<evidence type="ECO:0000256" key="1">
    <source>
        <dbReference type="ARBA" id="ARBA00000085"/>
    </source>
</evidence>
<evidence type="ECO:0000256" key="12">
    <source>
        <dbReference type="PROSITE-ProRule" id="PRU00110"/>
    </source>
</evidence>
<accession>A0A9E6P3T9</accession>
<keyword evidence="10" id="KW-0902">Two-component regulatory system</keyword>
<reference evidence="18 19" key="1">
    <citation type="journal article" date="2020" name="Microorganisms">
        <title>Reliable Identification of Environmental Pseudomonas Isolates Using the rpoD Gene.</title>
        <authorList>
            <consortium name="The Broad Institute Genome Sequencing Platform"/>
            <person name="Girard L."/>
            <person name="Lood C."/>
            <person name="Rokni-Zadeh H."/>
            <person name="van Noort V."/>
            <person name="Lavigne R."/>
            <person name="De Mot R."/>
        </authorList>
    </citation>
    <scope>NUCLEOTIDE SEQUENCE [LARGE SCALE GENOMIC DNA]</scope>
    <source>
        <strain evidence="18 19">SWRI65</strain>
    </source>
</reference>
<dbReference type="CDD" id="cd17546">
    <property type="entry name" value="REC_hyHK_CKI1_RcsC-like"/>
    <property type="match status" value="1"/>
</dbReference>
<dbReference type="RefSeq" id="WP_186552405.1">
    <property type="nucleotide sequence ID" value="NZ_CP077091.1"/>
</dbReference>
<name>A0A9E6P3T9_9PSED</name>
<evidence type="ECO:0000256" key="4">
    <source>
        <dbReference type="ARBA" id="ARBA00022475"/>
    </source>
</evidence>
<dbReference type="InterPro" id="IPR011006">
    <property type="entry name" value="CheY-like_superfamily"/>
</dbReference>
<evidence type="ECO:0000313" key="19">
    <source>
        <dbReference type="Proteomes" id="UP000631521"/>
    </source>
</evidence>
<dbReference type="Pfam" id="PF00512">
    <property type="entry name" value="HisKA"/>
    <property type="match status" value="1"/>
</dbReference>
<dbReference type="PROSITE" id="PS50109">
    <property type="entry name" value="HIS_KIN"/>
    <property type="match status" value="1"/>
</dbReference>
<dbReference type="SUPFAM" id="SSF52172">
    <property type="entry name" value="CheY-like"/>
    <property type="match status" value="1"/>
</dbReference>
<dbReference type="PRINTS" id="PR00344">
    <property type="entry name" value="BCTRLSENSOR"/>
</dbReference>
<dbReference type="InterPro" id="IPR003661">
    <property type="entry name" value="HisK_dim/P_dom"/>
</dbReference>
<evidence type="ECO:0000259" key="15">
    <source>
        <dbReference type="PROSITE" id="PS50109"/>
    </source>
</evidence>
<keyword evidence="19" id="KW-1185">Reference proteome</keyword>
<dbReference type="GO" id="GO:0005886">
    <property type="term" value="C:plasma membrane"/>
    <property type="evidence" value="ECO:0007669"/>
    <property type="project" value="UniProtKB-SubCell"/>
</dbReference>
<keyword evidence="7" id="KW-0547">Nucleotide-binding</keyword>
<dbReference type="InterPro" id="IPR036890">
    <property type="entry name" value="HATPase_C_sf"/>
</dbReference>
<keyword evidence="9" id="KW-1133">Transmembrane helix</keyword>
<feature type="modified residue" description="Phosphohistidine" evidence="12">
    <location>
        <position position="747"/>
    </location>
</feature>
<dbReference type="PROSITE" id="PS50894">
    <property type="entry name" value="HPT"/>
    <property type="match status" value="1"/>
</dbReference>
<dbReference type="InterPro" id="IPR003594">
    <property type="entry name" value="HATPase_dom"/>
</dbReference>
<comment type="subcellular location">
    <subcellularLocation>
        <location evidence="2">Cell membrane</location>
        <topology evidence="2">Multi-pass membrane protein</topology>
    </subcellularLocation>
</comment>
<dbReference type="Gene3D" id="1.10.287.130">
    <property type="match status" value="1"/>
</dbReference>
<dbReference type="Gene3D" id="3.40.50.2300">
    <property type="match status" value="1"/>
</dbReference>
<dbReference type="SMART" id="SM00388">
    <property type="entry name" value="HisKA"/>
    <property type="match status" value="1"/>
</dbReference>
<dbReference type="InterPro" id="IPR001789">
    <property type="entry name" value="Sig_transdc_resp-reg_receiver"/>
</dbReference>
<evidence type="ECO:0000313" key="18">
    <source>
        <dbReference type="EMBL" id="QXI18853.1"/>
    </source>
</evidence>
<feature type="domain" description="Histidine kinase" evidence="15">
    <location>
        <begin position="319"/>
        <end position="542"/>
    </location>
</feature>
<dbReference type="CDD" id="cd00088">
    <property type="entry name" value="HPT"/>
    <property type="match status" value="1"/>
</dbReference>
<dbReference type="InterPro" id="IPR036097">
    <property type="entry name" value="HisK_dim/P_sf"/>
</dbReference>
<dbReference type="AlphaFoldDB" id="A0A9E6P3T9"/>
<evidence type="ECO:0000256" key="5">
    <source>
        <dbReference type="ARBA" id="ARBA00022553"/>
    </source>
</evidence>
<gene>
    <name evidence="18" type="ORF">HU739_007590</name>
</gene>
<feature type="domain" description="Response regulatory" evidence="16">
    <location>
        <begin position="577"/>
        <end position="695"/>
    </location>
</feature>
<dbReference type="PROSITE" id="PS50110">
    <property type="entry name" value="RESPONSE_REGULATORY"/>
    <property type="match status" value="1"/>
</dbReference>
<reference evidence="18 19" key="2">
    <citation type="journal article" date="2021" name="Microorganisms">
        <title>The Ever-Expanding Pseudomonas Genus: Description of 43 New Species and Partition of the Pseudomonas putida Group.</title>
        <authorList>
            <person name="Girard L."/>
            <person name="Lood C."/>
            <person name="Hofte M."/>
            <person name="Vandamme P."/>
            <person name="Rokni-Zadeh H."/>
            <person name="van Noort V."/>
            <person name="Lavigne R."/>
            <person name="De Mot R."/>
        </authorList>
    </citation>
    <scope>NUCLEOTIDE SEQUENCE [LARGE SCALE GENOMIC DNA]</scope>
    <source>
        <strain evidence="18 19">SWRI65</strain>
    </source>
</reference>
<evidence type="ECO:0000256" key="3">
    <source>
        <dbReference type="ARBA" id="ARBA00012438"/>
    </source>
</evidence>
<evidence type="ECO:0000256" key="14">
    <source>
        <dbReference type="SAM" id="SignalP"/>
    </source>
</evidence>
<feature type="signal peptide" evidence="14">
    <location>
        <begin position="1"/>
        <end position="22"/>
    </location>
</feature>
<sequence>MIRLFRALLMLLFGIGYLPLCAAQDPGFTEQEQEWIASHPVINVAVGADWRPLEYVENGVYKGLSAEYLKAISRVSGLQFRWVPGASWSEAREALNKGQVELLPAVSEAFSTPALRDKIAYSQPYFAGSTLIVTRANSPTVYDPRQLSGKKVAIKGGGGYERSLREQYPGIQLLTVVTPSEALDLVATGEAEAAIDVDTALLPIMQRRYLGALHIAGTIVDMPAVVSMGVSRDQPLLLSIINKSIGSLTALETDQMIERWVVPTDYGLPSWPIVLHYYRWQALAATCLFALFAVLVYRALKARRRAERSERDKAMFLAVMSHEIRTPMSAILSSIELLERAKLAPEEARLAKVAASGANGLLELLDDVLDFSKMEANKVTLDCKASDIAALAREAVSIAEIRAQEKGLPLMLKLRLEEGVWPVIDAQRVRQVLNNLISNAVKFTAAGRVEVSLDLSMAQEDSALGVLSIKVEDSGIGIAKRAQSRLFRAFAQADQSTTRQFGGTGLGLRICKDLVELMQGDIQLHSQPGKGTVVEVQIPVALSRQAESAAPLVSLDDSARQATAEQYPEDCQPASLTVLVVEDHPQNRFVIERQLHALGYAAVLVETGQAALDSIAETAFDIVLLDCNLPDIDGYTVASRIRQSELGSERHVPIIAISAMVGPEHLDASLSAGIDGVLSKPLRLNELRSTIEMWCDTGQSLTPSVMDEPATATSLHEEFLLTSEADLAKLRQAVSAADWRQVARTAHRIVGAALSLGRPDIAGFARAIEQEASAPGLSALSVGAVQRLESALRNSHGPEQADHRS</sequence>
<dbReference type="Gene3D" id="3.40.190.10">
    <property type="entry name" value="Periplasmic binding protein-like II"/>
    <property type="match status" value="2"/>
</dbReference>
<dbReference type="CDD" id="cd16922">
    <property type="entry name" value="HATPase_EvgS-ArcB-TorS-like"/>
    <property type="match status" value="1"/>
</dbReference>
<dbReference type="SMART" id="SM00387">
    <property type="entry name" value="HATPase_c"/>
    <property type="match status" value="1"/>
</dbReference>
<dbReference type="SUPFAM" id="SSF47226">
    <property type="entry name" value="Histidine-containing phosphotransfer domain, HPT domain"/>
    <property type="match status" value="1"/>
</dbReference>
<dbReference type="Gene3D" id="1.20.120.160">
    <property type="entry name" value="HPT domain"/>
    <property type="match status" value="1"/>
</dbReference>
<dbReference type="Proteomes" id="UP000631521">
    <property type="component" value="Chromosome"/>
</dbReference>
<keyword evidence="4" id="KW-1003">Cell membrane</keyword>
<dbReference type="InterPro" id="IPR008207">
    <property type="entry name" value="Sig_transdc_His_kin_Hpt_dom"/>
</dbReference>
<dbReference type="SUPFAM" id="SSF55874">
    <property type="entry name" value="ATPase domain of HSP90 chaperone/DNA topoisomerase II/histidine kinase"/>
    <property type="match status" value="1"/>
</dbReference>
<dbReference type="FunFam" id="3.30.565.10:FF:000010">
    <property type="entry name" value="Sensor histidine kinase RcsC"/>
    <property type="match status" value="1"/>
</dbReference>
<dbReference type="Pfam" id="PF00497">
    <property type="entry name" value="SBP_bac_3"/>
    <property type="match status" value="1"/>
</dbReference>
<evidence type="ECO:0000256" key="13">
    <source>
        <dbReference type="PROSITE-ProRule" id="PRU00169"/>
    </source>
</evidence>